<dbReference type="Proteomes" id="UP000245695">
    <property type="component" value="Chromosome 1"/>
</dbReference>
<name>A0A2P2BMX1_9FIRM</name>
<protein>
    <recommendedName>
        <fullName evidence="10">Protein-export membrane protein SecG</fullName>
    </recommendedName>
</protein>
<evidence type="ECO:0000256" key="5">
    <source>
        <dbReference type="ARBA" id="ARBA00022692"/>
    </source>
</evidence>
<evidence type="ECO:0000256" key="6">
    <source>
        <dbReference type="ARBA" id="ARBA00022927"/>
    </source>
</evidence>
<dbReference type="AlphaFoldDB" id="A0A2P2BMX1"/>
<comment type="function">
    <text evidence="10">Involved in protein export. Participates in an early event of protein translocation.</text>
</comment>
<keyword evidence="3 10" id="KW-0813">Transport</keyword>
<dbReference type="PANTHER" id="PTHR34182:SF1">
    <property type="entry name" value="PROTEIN-EXPORT MEMBRANE PROTEIN SECG"/>
    <property type="match status" value="1"/>
</dbReference>
<evidence type="ECO:0000313" key="11">
    <source>
        <dbReference type="EMBL" id="CEI71738.1"/>
    </source>
</evidence>
<dbReference type="GO" id="GO:0009306">
    <property type="term" value="P:protein secretion"/>
    <property type="evidence" value="ECO:0007669"/>
    <property type="project" value="UniProtKB-UniRule"/>
</dbReference>
<evidence type="ECO:0000256" key="2">
    <source>
        <dbReference type="ARBA" id="ARBA00008445"/>
    </source>
</evidence>
<evidence type="ECO:0000256" key="9">
    <source>
        <dbReference type="ARBA" id="ARBA00023136"/>
    </source>
</evidence>
<dbReference type="KEGG" id="rhom:FRIFI_0186"/>
<keyword evidence="5 10" id="KW-0812">Transmembrane</keyword>
<feature type="transmembrane region" description="Helical" evidence="10">
    <location>
        <begin position="6"/>
        <end position="23"/>
    </location>
</feature>
<dbReference type="Pfam" id="PF03840">
    <property type="entry name" value="SecG"/>
    <property type="match status" value="1"/>
</dbReference>
<organism evidence="11 12">
    <name type="scientific">Romboutsia hominis</name>
    <dbReference type="NCBI Taxonomy" id="1507512"/>
    <lineage>
        <taxon>Bacteria</taxon>
        <taxon>Bacillati</taxon>
        <taxon>Bacillota</taxon>
        <taxon>Clostridia</taxon>
        <taxon>Peptostreptococcales</taxon>
        <taxon>Peptostreptococcaceae</taxon>
        <taxon>Romboutsia</taxon>
    </lineage>
</organism>
<dbReference type="RefSeq" id="WP_166504739.1">
    <property type="nucleotide sequence ID" value="NZ_FJTZ01000011.1"/>
</dbReference>
<comment type="similarity">
    <text evidence="2 10">Belongs to the SecG family.</text>
</comment>
<keyword evidence="8 10" id="KW-0811">Translocation</keyword>
<keyword evidence="6 10" id="KW-0653">Protein transport</keyword>
<keyword evidence="9 10" id="KW-0472">Membrane</keyword>
<dbReference type="GO" id="GO:0015450">
    <property type="term" value="F:protein-transporting ATPase activity"/>
    <property type="evidence" value="ECO:0007669"/>
    <property type="project" value="UniProtKB-UniRule"/>
</dbReference>
<evidence type="ECO:0000256" key="10">
    <source>
        <dbReference type="RuleBase" id="RU365087"/>
    </source>
</evidence>
<evidence type="ECO:0000313" key="12">
    <source>
        <dbReference type="Proteomes" id="UP000245695"/>
    </source>
</evidence>
<dbReference type="PANTHER" id="PTHR34182">
    <property type="entry name" value="PROTEIN-EXPORT MEMBRANE PROTEIN SECG"/>
    <property type="match status" value="1"/>
</dbReference>
<dbReference type="GO" id="GO:0065002">
    <property type="term" value="P:intracellular protein transmembrane transport"/>
    <property type="evidence" value="ECO:0007669"/>
    <property type="project" value="TreeGrafter"/>
</dbReference>
<feature type="transmembrane region" description="Helical" evidence="10">
    <location>
        <begin position="52"/>
        <end position="74"/>
    </location>
</feature>
<keyword evidence="7 10" id="KW-1133">Transmembrane helix</keyword>
<sequence>MDLGMILMGVQVVLSIILVVSIMPQDTKSAVPSQFGGEGNQSYFKPKGKEAFLARTTKVAGVLFFINAIAMLLVK</sequence>
<keyword evidence="4 10" id="KW-1003">Cell membrane</keyword>
<keyword evidence="12" id="KW-1185">Reference proteome</keyword>
<dbReference type="NCBIfam" id="TIGR00810">
    <property type="entry name" value="secG"/>
    <property type="match status" value="1"/>
</dbReference>
<dbReference type="GO" id="GO:0043952">
    <property type="term" value="P:protein transport by the Sec complex"/>
    <property type="evidence" value="ECO:0007669"/>
    <property type="project" value="TreeGrafter"/>
</dbReference>
<gene>
    <name evidence="11" type="ORF">FRIFI_0186</name>
</gene>
<dbReference type="PRINTS" id="PR01651">
    <property type="entry name" value="SECGEXPORT"/>
</dbReference>
<evidence type="ECO:0000256" key="4">
    <source>
        <dbReference type="ARBA" id="ARBA00022475"/>
    </source>
</evidence>
<evidence type="ECO:0000256" key="8">
    <source>
        <dbReference type="ARBA" id="ARBA00023010"/>
    </source>
</evidence>
<dbReference type="GO" id="GO:0005886">
    <property type="term" value="C:plasma membrane"/>
    <property type="evidence" value="ECO:0007669"/>
    <property type="project" value="UniProtKB-SubCell"/>
</dbReference>
<accession>A0A2P2BMX1</accession>
<dbReference type="InterPro" id="IPR004692">
    <property type="entry name" value="SecG"/>
</dbReference>
<dbReference type="EMBL" id="LN650648">
    <property type="protein sequence ID" value="CEI71738.1"/>
    <property type="molecule type" value="Genomic_DNA"/>
</dbReference>
<comment type="subcellular location">
    <subcellularLocation>
        <location evidence="1 10">Cell membrane</location>
        <topology evidence="1 10">Multi-pass membrane protein</topology>
    </subcellularLocation>
</comment>
<proteinExistence type="inferred from homology"/>
<evidence type="ECO:0000256" key="1">
    <source>
        <dbReference type="ARBA" id="ARBA00004651"/>
    </source>
</evidence>
<evidence type="ECO:0000256" key="7">
    <source>
        <dbReference type="ARBA" id="ARBA00022989"/>
    </source>
</evidence>
<evidence type="ECO:0000256" key="3">
    <source>
        <dbReference type="ARBA" id="ARBA00022448"/>
    </source>
</evidence>
<reference evidence="11 12" key="1">
    <citation type="submission" date="2014-09" db="EMBL/GenBank/DDBJ databases">
        <authorList>
            <person name="Hornung B.V."/>
        </authorList>
    </citation>
    <scope>NUCLEOTIDE SEQUENCE [LARGE SCALE GENOMIC DNA]</scope>
    <source>
        <strain evidence="11 12">FRIFI</strain>
    </source>
</reference>